<organism evidence="5 6">
    <name type="scientific">Musa troglodytarum</name>
    <name type="common">fe'i banana</name>
    <dbReference type="NCBI Taxonomy" id="320322"/>
    <lineage>
        <taxon>Eukaryota</taxon>
        <taxon>Viridiplantae</taxon>
        <taxon>Streptophyta</taxon>
        <taxon>Embryophyta</taxon>
        <taxon>Tracheophyta</taxon>
        <taxon>Spermatophyta</taxon>
        <taxon>Magnoliopsida</taxon>
        <taxon>Liliopsida</taxon>
        <taxon>Zingiberales</taxon>
        <taxon>Musaceae</taxon>
        <taxon>Musa</taxon>
    </lineage>
</organism>
<evidence type="ECO:0000313" key="6">
    <source>
        <dbReference type="Proteomes" id="UP001055439"/>
    </source>
</evidence>
<dbReference type="Gene3D" id="1.20.5.190">
    <property type="match status" value="1"/>
</dbReference>
<feature type="domain" description="DUF4005" evidence="4">
    <location>
        <begin position="327"/>
        <end position="399"/>
    </location>
</feature>
<accession>A0A9E7G6Y3</accession>
<dbReference type="Pfam" id="PF13178">
    <property type="entry name" value="DUF4005"/>
    <property type="match status" value="1"/>
</dbReference>
<dbReference type="EMBL" id="CP097508">
    <property type="protein sequence ID" value="URE09417.1"/>
    <property type="molecule type" value="Genomic_DNA"/>
</dbReference>
<dbReference type="Proteomes" id="UP001055439">
    <property type="component" value="Chromosome 6"/>
</dbReference>
<evidence type="ECO:0000313" key="5">
    <source>
        <dbReference type="EMBL" id="URE09416.1"/>
    </source>
</evidence>
<dbReference type="PANTHER" id="PTHR32295">
    <property type="entry name" value="IQ-DOMAIN 5-RELATED"/>
    <property type="match status" value="1"/>
</dbReference>
<feature type="region of interest" description="Disordered" evidence="3">
    <location>
        <begin position="249"/>
        <end position="277"/>
    </location>
</feature>
<keyword evidence="1" id="KW-0112">Calmodulin-binding</keyword>
<dbReference type="OrthoDB" id="1704267at2759"/>
<feature type="region of interest" description="Disordered" evidence="3">
    <location>
        <begin position="357"/>
        <end position="385"/>
    </location>
</feature>
<reference evidence="5" key="1">
    <citation type="submission" date="2022-05" db="EMBL/GenBank/DDBJ databases">
        <title>The Musa troglodytarum L. genome provides insights into the mechanism of non-climacteric behaviour and enrichment of carotenoids.</title>
        <authorList>
            <person name="Wang J."/>
        </authorList>
    </citation>
    <scope>NUCLEOTIDE SEQUENCE</scope>
    <source>
        <tissue evidence="5">Leaf</tissue>
    </source>
</reference>
<protein>
    <submittedName>
        <fullName evidence="5">IQ calmodulin-binding motif family protein</fullName>
    </submittedName>
</protein>
<feature type="compositionally biased region" description="Polar residues" evidence="3">
    <location>
        <begin position="357"/>
        <end position="372"/>
    </location>
</feature>
<name>A0A9E7G6Y3_9LILI</name>
<evidence type="ECO:0000259" key="4">
    <source>
        <dbReference type="Pfam" id="PF13178"/>
    </source>
</evidence>
<evidence type="ECO:0000256" key="2">
    <source>
        <dbReference type="ARBA" id="ARBA00024341"/>
    </source>
</evidence>
<keyword evidence="6" id="KW-1185">Reference proteome</keyword>
<dbReference type="InterPro" id="IPR025064">
    <property type="entry name" value="DUF4005"/>
</dbReference>
<dbReference type="EMBL" id="CP097508">
    <property type="protein sequence ID" value="URE09416.1"/>
    <property type="molecule type" value="Genomic_DNA"/>
</dbReference>
<evidence type="ECO:0000256" key="3">
    <source>
        <dbReference type="SAM" id="MobiDB-lite"/>
    </source>
</evidence>
<proteinExistence type="inferred from homology"/>
<comment type="similarity">
    <text evidence="2">Belongs to the IQD family.</text>
</comment>
<dbReference type="PROSITE" id="PS50096">
    <property type="entry name" value="IQ"/>
    <property type="match status" value="1"/>
</dbReference>
<dbReference type="PANTHER" id="PTHR32295:SF290">
    <property type="entry name" value="OS01G0190500 PROTEIN"/>
    <property type="match status" value="1"/>
</dbReference>
<evidence type="ECO:0000256" key="1">
    <source>
        <dbReference type="ARBA" id="ARBA00022860"/>
    </source>
</evidence>
<dbReference type="GO" id="GO:0005516">
    <property type="term" value="F:calmodulin binding"/>
    <property type="evidence" value="ECO:0007669"/>
    <property type="project" value="UniProtKB-KW"/>
</dbReference>
<sequence length="470" mass="52202">MGRATRWLRRLWGGKTENKEAKDYSGYGGGEDRREKKRWSFTKPARDTGDMLLGQNATTAAAVEAAWFRSFYSESEKEQSKHIAVAAATAAAADAAVAATLPSRLSGLRAREGAISGGSLERRATVKIQTAFRDTCQVAKKALRALKALVKLQALVRGYLVRKHATATLHSMQALIRAQAIVRAQRPRNLVRNEKRVQPEIRHRRSLERFDECCRSENLSSFHSRRLSASLDSASNGFDRSPKIVEIDTCRPKSSRSSRRANPSVLDPADDFHSSSISSPLPCQIPARIFIPDCRNFQDFDWCLAGDKCRLSATAQSTPRYMNSKSNLPVTPAKSMCGADSTLRRFTNAPNCPNYMSSTRSFEAKSRSQSAPKQRPEPAGTRKRLPLSEVMLESRASLSGIGMRRSCSRVQEAFNFKSAVVGRLDRCSEPGKEAEREFYWHRSSKPVHVRQDGVCRRQTTAAADSVGEEG</sequence>
<dbReference type="AlphaFoldDB" id="A0A9E7G6Y3"/>
<gene>
    <name evidence="5" type="ORF">MUK42_14799</name>
</gene>